<feature type="compositionally biased region" description="Basic and acidic residues" evidence="1">
    <location>
        <begin position="1"/>
        <end position="25"/>
    </location>
</feature>
<sequence>MGTTDGDGHPTRHFQDPMMAGDRDSPAGLAGGNSHVVKAAGEGSLARDCGGLWDLRATSSPGETRPTPRLRPRGTLSRGPAEPRPDPCPADPEAVSVCCSKLLAELTKALPSLTAALSPLKTCRLTLQSSDEIAISCVIMSPLRCAPDTLRAQLGLHGCCHAPGLNLHGCSHPDGHSAVIRCMKGRSLGPGERNPQDNLPITPHSTSGTNAAPGTIQPTWDPCGHGFQAWQTGSLSFQFSCASSPASHYPSPPRSCAVTGAALGLPRAQPSLAHGCVPVPRSAPVSRAHQPGGHAPLVEEPCFHPASGGLHIAGPALALCSAGFHKREPGLWAPAFCGPRCPADGQAAERGA</sequence>
<feature type="compositionally biased region" description="Polar residues" evidence="1">
    <location>
        <begin position="196"/>
        <end position="211"/>
    </location>
</feature>
<keyword evidence="2" id="KW-1185">Reference proteome</keyword>
<evidence type="ECO:0000256" key="1">
    <source>
        <dbReference type="SAM" id="MobiDB-lite"/>
    </source>
</evidence>
<dbReference type="RefSeq" id="XP_072799493.1">
    <property type="nucleotide sequence ID" value="XM_072943392.1"/>
</dbReference>
<gene>
    <name evidence="3" type="primary">LOC107034181</name>
</gene>
<feature type="region of interest" description="Disordered" evidence="1">
    <location>
        <begin position="1"/>
        <end position="35"/>
    </location>
</feature>
<evidence type="ECO:0000313" key="2">
    <source>
        <dbReference type="Proteomes" id="UP001652581"/>
    </source>
</evidence>
<feature type="compositionally biased region" description="Low complexity" evidence="1">
    <location>
        <begin position="61"/>
        <end position="80"/>
    </location>
</feature>
<dbReference type="Proteomes" id="UP001652581">
    <property type="component" value="Chromosome 18"/>
</dbReference>
<accession>A0ABM5BSV4</accession>
<name>A0ABM5BSV4_VICPA</name>
<proteinExistence type="predicted"/>
<reference evidence="3" key="1">
    <citation type="submission" date="2025-08" db="UniProtKB">
        <authorList>
            <consortium name="RefSeq"/>
        </authorList>
    </citation>
    <scope>IDENTIFICATION</scope>
</reference>
<evidence type="ECO:0000313" key="3">
    <source>
        <dbReference type="RefSeq" id="XP_072799493.1"/>
    </source>
</evidence>
<protein>
    <submittedName>
        <fullName evidence="3">Uncharacterized protein</fullName>
    </submittedName>
</protein>
<dbReference type="GeneID" id="107034181"/>
<feature type="region of interest" description="Disordered" evidence="1">
    <location>
        <begin position="187"/>
        <end position="211"/>
    </location>
</feature>
<organism evidence="2 3">
    <name type="scientific">Vicugna pacos</name>
    <name type="common">Alpaca</name>
    <name type="synonym">Lama pacos</name>
    <dbReference type="NCBI Taxonomy" id="30538"/>
    <lineage>
        <taxon>Eukaryota</taxon>
        <taxon>Metazoa</taxon>
        <taxon>Chordata</taxon>
        <taxon>Craniata</taxon>
        <taxon>Vertebrata</taxon>
        <taxon>Euteleostomi</taxon>
        <taxon>Mammalia</taxon>
        <taxon>Eutheria</taxon>
        <taxon>Laurasiatheria</taxon>
        <taxon>Artiodactyla</taxon>
        <taxon>Tylopoda</taxon>
        <taxon>Camelidae</taxon>
        <taxon>Vicugna</taxon>
    </lineage>
</organism>
<feature type="region of interest" description="Disordered" evidence="1">
    <location>
        <begin position="56"/>
        <end position="88"/>
    </location>
</feature>